<proteinExistence type="predicted"/>
<dbReference type="AlphaFoldDB" id="A0A3M9XQW1"/>
<dbReference type="RefSeq" id="WP_123175455.1">
    <property type="nucleotide sequence ID" value="NZ_QWDD01000001.1"/>
</dbReference>
<dbReference type="EMBL" id="QWDD01000001">
    <property type="protein sequence ID" value="RNJ49488.1"/>
    <property type="molecule type" value="Genomic_DNA"/>
</dbReference>
<dbReference type="Proteomes" id="UP000268623">
    <property type="component" value="Unassembled WGS sequence"/>
</dbReference>
<keyword evidence="1" id="KW-0472">Membrane</keyword>
<evidence type="ECO:0000313" key="3">
    <source>
        <dbReference type="Proteomes" id="UP000268623"/>
    </source>
</evidence>
<evidence type="ECO:0000256" key="1">
    <source>
        <dbReference type="SAM" id="Phobius"/>
    </source>
</evidence>
<organism evidence="2 3">
    <name type="scientific">Methylocystis hirsuta</name>
    <dbReference type="NCBI Taxonomy" id="369798"/>
    <lineage>
        <taxon>Bacteria</taxon>
        <taxon>Pseudomonadati</taxon>
        <taxon>Pseudomonadota</taxon>
        <taxon>Alphaproteobacteria</taxon>
        <taxon>Hyphomicrobiales</taxon>
        <taxon>Methylocystaceae</taxon>
        <taxon>Methylocystis</taxon>
    </lineage>
</organism>
<keyword evidence="1" id="KW-0812">Transmembrane</keyword>
<feature type="transmembrane region" description="Helical" evidence="1">
    <location>
        <begin position="173"/>
        <end position="196"/>
    </location>
</feature>
<name>A0A3M9XQW1_9HYPH</name>
<keyword evidence="1" id="KW-1133">Transmembrane helix</keyword>
<feature type="transmembrane region" description="Helical" evidence="1">
    <location>
        <begin position="21"/>
        <end position="42"/>
    </location>
</feature>
<reference evidence="2 3" key="1">
    <citation type="submission" date="2018-08" db="EMBL/GenBank/DDBJ databases">
        <title>Genome sequence of Methylocystis hirsuta CSC1, a methanotroph able to accumulate PHAs.</title>
        <authorList>
            <person name="Bordel S."/>
            <person name="Rodriguez E."/>
            <person name="Gancedo J."/>
            <person name="Munoz R."/>
        </authorList>
    </citation>
    <scope>NUCLEOTIDE SEQUENCE [LARGE SCALE GENOMIC DNA]</scope>
    <source>
        <strain evidence="2 3">CSC1</strain>
    </source>
</reference>
<gene>
    <name evidence="2" type="ORF">D1O30_07615</name>
</gene>
<keyword evidence="3" id="KW-1185">Reference proteome</keyword>
<sequence length="346" mass="37676">MNFENQGDEENKGKSSNFKSILIFVVAPALIAGFFSIAPKLYDELTRPVTKLSYSLIVGPTLETNGTYRRIFSVSILNAGKTILNNVSAGLHLTKGQIETATPERNDLKAELIANKTDAQLNISRMLPDEKLTVSMMAVSNAGPPVLDVGLRSAEVLGTLVETARDSKTENRLLAYGAILSGMSVALMSGGLLISVRSLLRSPSRSGLVSVLFNRPRRKSDLITLIIGMSQAFPVPDDILLREHDVTYARTADTFLIHGLAGNAAKRRRCILGLWSLLLIEGISDDSIAIVRQNLSHLGVGLTNPEFDALRKRANSFSYAQLRQEIMNLFAEASGEEPVSSEYSLN</sequence>
<accession>A0A3M9XQW1</accession>
<evidence type="ECO:0000313" key="2">
    <source>
        <dbReference type="EMBL" id="RNJ49488.1"/>
    </source>
</evidence>
<dbReference type="OrthoDB" id="9255702at2"/>
<protein>
    <submittedName>
        <fullName evidence="2">Uncharacterized protein</fullName>
    </submittedName>
</protein>
<comment type="caution">
    <text evidence="2">The sequence shown here is derived from an EMBL/GenBank/DDBJ whole genome shotgun (WGS) entry which is preliminary data.</text>
</comment>